<sequence length="840" mass="90113">MADEEDLCLGDKNPVDNIGLRVGAIFIIWFSSLAFTLLPILTKRIPKLTIPSYLYDFARYFGSGVIIATGFVHLLDPALEELGHACLRQSFQDYPMAYCFMFLSMMLIFVGEWFAYRLGSAYIDRKFNNGNYSLRGDALHHHAMGHDNANRENPIIESNAIRADGDDLSILEPHKKIDAVREEENIDKSTAIAGASSEVIGVFILEFGIIFHSVIIGLTLATSPYRGEPGEDSDGTFVVLFPVIVFHQLFEGLGLGSRLAFMPASIGTFIPSLLALAYSIVTPVGMAIGLGLRKTYTQDTPTGYYVTGIFDALSAGILIYTGMVELLAHDFIFSDKMKKAPLWKVALNMLEVWVAHLHVRAQSTLSKAERFVVPIDAKSLPRGYLVASTYAGVKNAISPSPAAALSGVPKPDLALVVSSTPAAIAGVFTTNKFQAAPVVHATNALQAAQPNGPRAIAVLANSGCANAVTGKEGLEDTEELVELVRNELNPASKPSQPGPSDVLMLSTGVIGVRLPVGTIRRALYHLVHGQVLQSNPEAWLDVARAYMTTDTFPKLRTRQFMLGDRQCSMLAIDKGAGMIHPHMTTPGGLHATLLGLVATDAPIAPAALQKCLEEAVRVSFNCISVDGDMSTNDTILALANGQAPTVQGSADKLPHGAEISESSHPALLAKFSEQLTSLCLEMAHLVVRDGEGAEKFVQVRVRGAGSYEDAHAIASSISTSSLVKCAMHGADANWGRILCAAGYATLTGKSGWTIDPHKVNVTFVAPEGVQGIAPLPALVNGTPLVVDEAHAAELLRHEDICVDVDMQGGSWSAKEADAEAVFWTCDFSKEYVAINGDYRT</sequence>
<dbReference type="GO" id="GO:0006526">
    <property type="term" value="P:L-arginine biosynthetic process"/>
    <property type="evidence" value="ECO:0007669"/>
    <property type="project" value="UniProtKB-UniRule"/>
</dbReference>
<keyword evidence="9 13" id="KW-0496">Mitochondrion</keyword>
<feature type="binding site" evidence="13">
    <location>
        <position position="840"/>
    </location>
    <ligand>
        <name>substrate</name>
    </ligand>
</feature>
<feature type="binding site" evidence="13">
    <location>
        <position position="592"/>
    </location>
    <ligand>
        <name>substrate</name>
    </ligand>
</feature>
<dbReference type="GO" id="GO:0004042">
    <property type="term" value="F:L-glutamate N-acetyltransferase activity"/>
    <property type="evidence" value="ECO:0007669"/>
    <property type="project" value="UniProtKB-UniRule"/>
</dbReference>
<protein>
    <recommendedName>
        <fullName evidence="13">Arginine biosynthesis bifunctional protein ArgJ, mitochondrial</fullName>
    </recommendedName>
    <domain>
        <recommendedName>
            <fullName evidence="13">Glutamate N-acetyltransferase</fullName>
            <shortName evidence="13">GAT</shortName>
            <ecNumber evidence="13">2.3.1.35</ecNumber>
        </recommendedName>
        <alternativeName>
            <fullName evidence="13">Ornithine acetyltransferase</fullName>
            <shortName evidence="13">OATase</shortName>
        </alternativeName>
        <alternativeName>
            <fullName evidence="13">Ornithine transacetylase</fullName>
        </alternativeName>
    </domain>
    <domain>
        <recommendedName>
            <fullName evidence="13">Amino-acid acetyltransferase</fullName>
            <ecNumber evidence="13">2.3.1.1</ecNumber>
        </recommendedName>
        <alternativeName>
            <fullName evidence="13">N-acetylglutamate synthase</fullName>
            <shortName evidence="13">AGS</shortName>
        </alternativeName>
    </domain>
    <component>
        <recommendedName>
            <fullName evidence="13">Arginine biosynthesis bifunctional protein ArgJ alpha chain</fullName>
        </recommendedName>
    </component>
    <component>
        <recommendedName>
            <fullName evidence="13">Arginine biosynthesis bifunctional protein ArgJ beta chain</fullName>
        </recommendedName>
    </component>
</protein>
<comment type="pathway">
    <text evidence="13">Amino-acid biosynthesis; L-arginine biosynthesis; N(2)-acetyl-L-ornithine from L-glutamate: step 1/4.</text>
</comment>
<keyword evidence="10 14" id="KW-0472">Membrane</keyword>
<evidence type="ECO:0000313" key="15">
    <source>
        <dbReference type="EMBL" id="PKI83866.1"/>
    </source>
</evidence>
<dbReference type="EC" id="2.3.1.1" evidence="13"/>
<feature type="chain" id="PRO_5023501777" description="Arginine biosynthesis bifunctional protein ArgJ beta chain" evidence="13">
    <location>
        <begin position="592"/>
        <end position="840"/>
    </location>
</feature>
<feature type="transmembrane region" description="Helical" evidence="14">
    <location>
        <begin position="304"/>
        <end position="328"/>
    </location>
</feature>
<gene>
    <name evidence="15" type="ORF">MVES_002182</name>
</gene>
<feature type="site" description="Involved in the stabilization of negative charge on the oxyanion by the formation of the oxyanion hole" evidence="13">
    <location>
        <position position="507"/>
    </location>
</feature>
<evidence type="ECO:0000256" key="10">
    <source>
        <dbReference type="ARBA" id="ARBA00023136"/>
    </source>
</evidence>
<comment type="subcellular location">
    <subcellularLocation>
        <location evidence="1">Membrane</location>
        <topology evidence="1">Multi-pass membrane protein</topology>
    </subcellularLocation>
    <subcellularLocation>
        <location evidence="13">Mitochondrion matrix</location>
    </subcellularLocation>
</comment>
<dbReference type="Gene3D" id="3.10.20.340">
    <property type="entry name" value="ArgJ beta chain, C-terminal domain"/>
    <property type="match status" value="1"/>
</dbReference>
<comment type="pathway">
    <text evidence="13">Amino-acid biosynthesis; L-arginine biosynthesis; L-ornithine and N-acetyl-L-glutamate from L-glutamate and N(2)-acetyl-L-ornithine (cyclic): step 1/1.</text>
</comment>
<dbReference type="FunFam" id="3.60.70.12:FF:000006">
    <property type="entry name" value="Arginine biosynthesis bifunctional protein ArgJ, mitochondrial"/>
    <property type="match status" value="1"/>
</dbReference>
<dbReference type="UniPathway" id="UPA00068">
    <property type="reaction ID" value="UER00106"/>
</dbReference>
<dbReference type="GO" id="GO:0005759">
    <property type="term" value="C:mitochondrial matrix"/>
    <property type="evidence" value="ECO:0007669"/>
    <property type="project" value="UniProtKB-SubCell"/>
</dbReference>
<dbReference type="NCBIfam" id="TIGR00120">
    <property type="entry name" value="ArgJ"/>
    <property type="match status" value="1"/>
</dbReference>
<comment type="PTM">
    <text evidence="13">The alpha and beta chains are autoproteolytically processed from a single precursor protein within the mitochondrion.</text>
</comment>
<dbReference type="OrthoDB" id="2017946at2759"/>
<organism evidence="15 16">
    <name type="scientific">Malassezia vespertilionis</name>
    <dbReference type="NCBI Taxonomy" id="2020962"/>
    <lineage>
        <taxon>Eukaryota</taxon>
        <taxon>Fungi</taxon>
        <taxon>Dikarya</taxon>
        <taxon>Basidiomycota</taxon>
        <taxon>Ustilaginomycotina</taxon>
        <taxon>Malasseziomycetes</taxon>
        <taxon>Malasseziales</taxon>
        <taxon>Malasseziaceae</taxon>
        <taxon>Malassezia</taxon>
    </lineage>
</organism>
<feature type="binding site" evidence="13">
    <location>
        <position position="574"/>
    </location>
    <ligand>
        <name>substrate</name>
    </ligand>
</feature>
<evidence type="ECO:0000313" key="16">
    <source>
        <dbReference type="Proteomes" id="UP000232875"/>
    </source>
</evidence>
<evidence type="ECO:0000256" key="5">
    <source>
        <dbReference type="ARBA" id="ARBA00022679"/>
    </source>
</evidence>
<feature type="transmembrane region" description="Helical" evidence="14">
    <location>
        <begin position="199"/>
        <end position="220"/>
    </location>
</feature>
<comment type="function">
    <text evidence="13">Catalyzes two activities which are involved in the cyclic version of arginine biosynthesis: the synthesis of acetylglutamate from glutamate and acetyl-CoA, and of ornithine by transacetylation between acetylornithine and glutamate.</text>
</comment>
<dbReference type="GO" id="GO:0016020">
    <property type="term" value="C:membrane"/>
    <property type="evidence" value="ECO:0007669"/>
    <property type="project" value="UniProtKB-SubCell"/>
</dbReference>
<feature type="transmembrane region" description="Helical" evidence="14">
    <location>
        <begin position="53"/>
        <end position="75"/>
    </location>
</feature>
<evidence type="ECO:0000256" key="2">
    <source>
        <dbReference type="ARBA" id="ARBA00006774"/>
    </source>
</evidence>
<keyword evidence="4 13" id="KW-0028">Amino-acid biosynthesis</keyword>
<dbReference type="InterPro" id="IPR003689">
    <property type="entry name" value="ZIP"/>
</dbReference>
<dbReference type="GO" id="GO:0004358">
    <property type="term" value="F:L-glutamate N-acetyltransferase activity, acting on acetyl-L-ornithine as donor"/>
    <property type="evidence" value="ECO:0007669"/>
    <property type="project" value="UniProtKB-UniRule"/>
</dbReference>
<evidence type="ECO:0000256" key="14">
    <source>
        <dbReference type="SAM" id="Phobius"/>
    </source>
</evidence>
<evidence type="ECO:0000256" key="11">
    <source>
        <dbReference type="ARBA" id="ARBA00023268"/>
    </source>
</evidence>
<feature type="active site" description="Nucleophile" evidence="13">
    <location>
        <position position="592"/>
    </location>
</feature>
<dbReference type="EMBL" id="KZ454990">
    <property type="protein sequence ID" value="PKI83866.1"/>
    <property type="molecule type" value="Genomic_DNA"/>
</dbReference>
<keyword evidence="16" id="KW-1185">Reference proteome</keyword>
<keyword evidence="3 13" id="KW-0055">Arginine biosynthesis</keyword>
<dbReference type="EC" id="2.3.1.35" evidence="13"/>
<accession>A0A2N1JBF5</accession>
<dbReference type="STRING" id="2020962.A0A2N1JBF5"/>
<proteinExistence type="inferred from homology"/>
<evidence type="ECO:0000256" key="9">
    <source>
        <dbReference type="ARBA" id="ARBA00023128"/>
    </source>
</evidence>
<keyword evidence="7 13" id="KW-0068">Autocatalytic cleavage</keyword>
<keyword evidence="12 13" id="KW-0012">Acyltransferase</keyword>
<feature type="binding site" evidence="13">
    <location>
        <position position="691"/>
    </location>
    <ligand>
        <name>substrate</name>
    </ligand>
</feature>
<feature type="binding site" evidence="13">
    <location>
        <position position="548"/>
    </location>
    <ligand>
        <name>substrate</name>
    </ligand>
</feature>
<evidence type="ECO:0000256" key="1">
    <source>
        <dbReference type="ARBA" id="ARBA00004141"/>
    </source>
</evidence>
<name>A0A2N1JBF5_9BASI</name>
<comment type="similarity">
    <text evidence="2 13">Belongs to the ArgJ family.</text>
</comment>
<reference evidence="15 16" key="1">
    <citation type="submission" date="2017-10" db="EMBL/GenBank/DDBJ databases">
        <title>A novel species of cold-tolerant Malassezia isolated from bats.</title>
        <authorList>
            <person name="Lorch J.M."/>
            <person name="Palmer J.M."/>
            <person name="Vanderwolf K.J."/>
            <person name="Schmidt K.Z."/>
            <person name="Verant M.L."/>
            <person name="Weller T.J."/>
            <person name="Blehert D.S."/>
        </authorList>
    </citation>
    <scope>NUCLEOTIDE SEQUENCE [LARGE SCALE GENOMIC DNA]</scope>
    <source>
        <strain evidence="15 16">NWHC:44797-103</strain>
    </source>
</reference>
<dbReference type="InterPro" id="IPR002813">
    <property type="entry name" value="Arg_biosynth_ArgJ"/>
</dbReference>
<evidence type="ECO:0000256" key="4">
    <source>
        <dbReference type="ARBA" id="ARBA00022605"/>
    </source>
</evidence>
<keyword evidence="6 14" id="KW-0812">Transmembrane</keyword>
<dbReference type="Pfam" id="PF02535">
    <property type="entry name" value="Zip"/>
    <property type="match status" value="1"/>
</dbReference>
<dbReference type="GO" id="GO:0046873">
    <property type="term" value="F:metal ion transmembrane transporter activity"/>
    <property type="evidence" value="ECO:0007669"/>
    <property type="project" value="InterPro"/>
</dbReference>
<feature type="binding site" evidence="13">
    <location>
        <position position="835"/>
    </location>
    <ligand>
        <name>substrate</name>
    </ligand>
</feature>
<comment type="catalytic activity">
    <reaction evidence="13">
        <text>N(2)-acetyl-L-ornithine + L-glutamate = N-acetyl-L-glutamate + L-ornithine</text>
        <dbReference type="Rhea" id="RHEA:15349"/>
        <dbReference type="ChEBI" id="CHEBI:29985"/>
        <dbReference type="ChEBI" id="CHEBI:44337"/>
        <dbReference type="ChEBI" id="CHEBI:46911"/>
        <dbReference type="ChEBI" id="CHEBI:57805"/>
        <dbReference type="EC" id="2.3.1.35"/>
    </reaction>
</comment>
<dbReference type="FunFam" id="3.10.20.340:FF:000002">
    <property type="entry name" value="Arginine biosynthesis bifunctional protein ArgJ, mitochondrial"/>
    <property type="match status" value="1"/>
</dbReference>
<dbReference type="InterPro" id="IPR042195">
    <property type="entry name" value="ArgJ_beta_C"/>
</dbReference>
<comment type="catalytic activity">
    <reaction evidence="13">
        <text>L-glutamate + acetyl-CoA = N-acetyl-L-glutamate + CoA + H(+)</text>
        <dbReference type="Rhea" id="RHEA:24292"/>
        <dbReference type="ChEBI" id="CHEBI:15378"/>
        <dbReference type="ChEBI" id="CHEBI:29985"/>
        <dbReference type="ChEBI" id="CHEBI:44337"/>
        <dbReference type="ChEBI" id="CHEBI:57287"/>
        <dbReference type="ChEBI" id="CHEBI:57288"/>
        <dbReference type="EC" id="2.3.1.1"/>
    </reaction>
</comment>
<dbReference type="Pfam" id="PF01960">
    <property type="entry name" value="ArgJ"/>
    <property type="match status" value="1"/>
</dbReference>
<keyword evidence="5 13" id="KW-0808">Transferase</keyword>
<evidence type="ECO:0000256" key="13">
    <source>
        <dbReference type="HAMAP-Rule" id="MF_03124"/>
    </source>
</evidence>
<evidence type="ECO:0000256" key="6">
    <source>
        <dbReference type="ARBA" id="ARBA00022692"/>
    </source>
</evidence>
<dbReference type="PANTHER" id="PTHR23100:SF0">
    <property type="entry name" value="ARGININE BIOSYNTHESIS BIFUNCTIONAL PROTEIN ARGJ, MITOCHONDRIAL"/>
    <property type="match status" value="1"/>
</dbReference>
<evidence type="ECO:0000256" key="3">
    <source>
        <dbReference type="ARBA" id="ARBA00022571"/>
    </source>
</evidence>
<feature type="site" description="Cleavage; by autolysis" evidence="13">
    <location>
        <begin position="591"/>
        <end position="592"/>
    </location>
</feature>
<dbReference type="AlphaFoldDB" id="A0A2N1JBF5"/>
<dbReference type="NCBIfam" id="NF003802">
    <property type="entry name" value="PRK05388.1"/>
    <property type="match status" value="1"/>
</dbReference>
<evidence type="ECO:0000256" key="12">
    <source>
        <dbReference type="ARBA" id="ARBA00023315"/>
    </source>
</evidence>
<feature type="transmembrane region" description="Helical" evidence="14">
    <location>
        <begin position="20"/>
        <end position="41"/>
    </location>
</feature>
<dbReference type="Gene3D" id="3.60.70.12">
    <property type="entry name" value="L-amino peptidase D-ALA esterase/amidase"/>
    <property type="match status" value="1"/>
</dbReference>
<dbReference type="GO" id="GO:0006592">
    <property type="term" value="P:ornithine biosynthetic process"/>
    <property type="evidence" value="ECO:0007669"/>
    <property type="project" value="TreeGrafter"/>
</dbReference>
<dbReference type="PANTHER" id="PTHR23100">
    <property type="entry name" value="ARGININE BIOSYNTHESIS BIFUNCTIONAL PROTEIN ARGJ"/>
    <property type="match status" value="1"/>
</dbReference>
<dbReference type="Gene3D" id="3.30.2330.10">
    <property type="entry name" value="arginine biosynthesis bifunctional protein suprefamily"/>
    <property type="match status" value="1"/>
</dbReference>
<evidence type="ECO:0000256" key="7">
    <source>
        <dbReference type="ARBA" id="ARBA00022813"/>
    </source>
</evidence>
<feature type="transmembrane region" description="Helical" evidence="14">
    <location>
        <begin position="95"/>
        <end position="116"/>
    </location>
</feature>
<evidence type="ECO:0000256" key="8">
    <source>
        <dbReference type="ARBA" id="ARBA00022989"/>
    </source>
</evidence>
<keyword evidence="11 13" id="KW-0511">Multifunctional enzyme</keyword>
<keyword evidence="8 14" id="KW-1133">Transmembrane helix</keyword>
<dbReference type="CDD" id="cd02152">
    <property type="entry name" value="OAT"/>
    <property type="match status" value="1"/>
</dbReference>
<dbReference type="InterPro" id="IPR016117">
    <property type="entry name" value="ArgJ-like_dom_sf"/>
</dbReference>
<comment type="subunit">
    <text evidence="13">Heterodimer of an alpha and a beta chain.</text>
</comment>
<feature type="chain" id="PRO_5023501778" description="Arginine biosynthesis bifunctional protein ArgJ alpha chain" evidence="13">
    <location>
        <begin position="1"/>
        <end position="591"/>
    </location>
</feature>
<dbReference type="SUPFAM" id="SSF56266">
    <property type="entry name" value="DmpA/ArgJ-like"/>
    <property type="match status" value="1"/>
</dbReference>
<feature type="site" description="Involved in the stabilization of negative charge on the oxyanion by the formation of the oxyanion hole" evidence="13">
    <location>
        <position position="508"/>
    </location>
</feature>
<dbReference type="Proteomes" id="UP000232875">
    <property type="component" value="Unassembled WGS sequence"/>
</dbReference>
<dbReference type="HAMAP" id="MF_01106">
    <property type="entry name" value="ArgJ"/>
    <property type="match status" value="1"/>
</dbReference>